<name>A0AAE2MMA0_RHILE</name>
<dbReference type="GO" id="GO:0030170">
    <property type="term" value="F:pyridoxal phosphate binding"/>
    <property type="evidence" value="ECO:0007669"/>
    <property type="project" value="InterPro"/>
</dbReference>
<dbReference type="GO" id="GO:0004015">
    <property type="term" value="F:adenosylmethionine-8-amino-7-oxononanoate transaminase activity"/>
    <property type="evidence" value="ECO:0007669"/>
    <property type="project" value="TreeGrafter"/>
</dbReference>
<evidence type="ECO:0000256" key="4">
    <source>
        <dbReference type="ARBA" id="ARBA00022679"/>
    </source>
</evidence>
<sequence length="445" mass="48326">MNDQIARISDIDVAHHLHSYTDARRHENEGPLQISRAEGIYVFDPEGRRYIEGMAGLWSVAVGFSEARLLRAAAEQMAVLPYYHTFTGRTNAAVAKLAEKLISIAPVPMSKVLFTNSGSEANDTAIKLVWYRANALGMPKKKKVISRLKAYHGVTALSASLTGLPNNHLSFDLPFDCILHTLTPHYRAGSNETEEAFVQRCAAELEALILREGPETIGAFIGEPVMGAGGVIVPPTGYWKAMQDVLARHDILLIADEVICGFGRTGSMFGCETYDIRPDIMTVSKQLSSSYQPIAAVLVNDRVYQPIADESHRIGVFGHGYTASGHPVAAAVALENLRIIEADRLVENVQALAPLFGACLDELATRPGVFESRSVGLIGALEFEPRDGQAQGVIGTQFSRALLESGLICRSIGDAIALCPPMIITEDQIKVIFDTFAQCLDTFGQ</sequence>
<gene>
    <name evidence="7" type="ORF">GGE16_003872</name>
</gene>
<dbReference type="FunFam" id="3.40.640.10:FF:000014">
    <property type="entry name" value="Adenosylmethionine-8-amino-7-oxononanoate aminotransferase, probable"/>
    <property type="match status" value="1"/>
</dbReference>
<reference evidence="7 8" key="1">
    <citation type="submission" date="2020-08" db="EMBL/GenBank/DDBJ databases">
        <title>Genomic Encyclopedia of Type Strains, Phase IV (KMG-V): Genome sequencing to study the core and pangenomes of soil and plant-associated prokaryotes.</title>
        <authorList>
            <person name="Whitman W."/>
        </authorList>
    </citation>
    <scope>NUCLEOTIDE SEQUENCE [LARGE SCALE GENOMIC DNA]</scope>
    <source>
        <strain evidence="7 8">SEMIA 415</strain>
    </source>
</reference>
<dbReference type="EMBL" id="JACIGO010000004">
    <property type="protein sequence ID" value="MBB4291802.1"/>
    <property type="molecule type" value="Genomic_DNA"/>
</dbReference>
<dbReference type="GO" id="GO:0009448">
    <property type="term" value="P:gamma-aminobutyric acid metabolic process"/>
    <property type="evidence" value="ECO:0007669"/>
    <property type="project" value="TreeGrafter"/>
</dbReference>
<dbReference type="SUPFAM" id="SSF53383">
    <property type="entry name" value="PLP-dependent transferases"/>
    <property type="match status" value="1"/>
</dbReference>
<comment type="similarity">
    <text evidence="2 6">Belongs to the class-III pyridoxal-phosphate-dependent aminotransferase family.</text>
</comment>
<dbReference type="CDD" id="cd00610">
    <property type="entry name" value="OAT_like"/>
    <property type="match status" value="1"/>
</dbReference>
<keyword evidence="5 6" id="KW-0663">Pyridoxal phosphate</keyword>
<dbReference type="InterPro" id="IPR015421">
    <property type="entry name" value="PyrdxlP-dep_Trfase_major"/>
</dbReference>
<dbReference type="GO" id="GO:0034387">
    <property type="term" value="F:4-aminobutyrate:pyruvate transaminase activity"/>
    <property type="evidence" value="ECO:0007669"/>
    <property type="project" value="UniProtKB-EC"/>
</dbReference>
<evidence type="ECO:0000256" key="1">
    <source>
        <dbReference type="ARBA" id="ARBA00001933"/>
    </source>
</evidence>
<evidence type="ECO:0000313" key="8">
    <source>
        <dbReference type="Proteomes" id="UP000538507"/>
    </source>
</evidence>
<keyword evidence="4 7" id="KW-0808">Transferase</keyword>
<accession>A0AAE2MMA0</accession>
<evidence type="ECO:0000256" key="2">
    <source>
        <dbReference type="ARBA" id="ARBA00008954"/>
    </source>
</evidence>
<evidence type="ECO:0000256" key="5">
    <source>
        <dbReference type="ARBA" id="ARBA00022898"/>
    </source>
</evidence>
<dbReference type="Proteomes" id="UP000538507">
    <property type="component" value="Unassembled WGS sequence"/>
</dbReference>
<proteinExistence type="inferred from homology"/>
<dbReference type="InterPro" id="IPR015424">
    <property type="entry name" value="PyrdxlP-dep_Trfase"/>
</dbReference>
<protein>
    <submittedName>
        <fullName evidence="7">4-aminobutyrate--pyruvate transaminase</fullName>
        <ecNumber evidence="7">2.6.1.96</ecNumber>
    </submittedName>
</protein>
<dbReference type="RefSeq" id="WP_183608603.1">
    <property type="nucleotide sequence ID" value="NZ_JACHAZ010000003.1"/>
</dbReference>
<dbReference type="Gene3D" id="3.90.1150.10">
    <property type="entry name" value="Aspartate Aminotransferase, domain 1"/>
    <property type="match status" value="1"/>
</dbReference>
<evidence type="ECO:0000256" key="6">
    <source>
        <dbReference type="RuleBase" id="RU003560"/>
    </source>
</evidence>
<dbReference type="Pfam" id="PF00202">
    <property type="entry name" value="Aminotran_3"/>
    <property type="match status" value="1"/>
</dbReference>
<comment type="caution">
    <text evidence="7">The sequence shown here is derived from an EMBL/GenBank/DDBJ whole genome shotgun (WGS) entry which is preliminary data.</text>
</comment>
<dbReference type="Gene3D" id="3.40.640.10">
    <property type="entry name" value="Type I PLP-dependent aspartate aminotransferase-like (Major domain)"/>
    <property type="match status" value="1"/>
</dbReference>
<evidence type="ECO:0000313" key="7">
    <source>
        <dbReference type="EMBL" id="MBB4291802.1"/>
    </source>
</evidence>
<dbReference type="GO" id="GO:0009102">
    <property type="term" value="P:biotin biosynthetic process"/>
    <property type="evidence" value="ECO:0007669"/>
    <property type="project" value="TreeGrafter"/>
</dbReference>
<keyword evidence="3 7" id="KW-0032">Aminotransferase</keyword>
<dbReference type="NCBIfam" id="NF004767">
    <property type="entry name" value="PRK06105.1"/>
    <property type="match status" value="1"/>
</dbReference>
<dbReference type="AlphaFoldDB" id="A0AAE2MMA0"/>
<dbReference type="PANTHER" id="PTHR42684:SF3">
    <property type="entry name" value="ADENOSYLMETHIONINE-8-AMINO-7-OXONONANOATE AMINOTRANSFERASE"/>
    <property type="match status" value="1"/>
</dbReference>
<organism evidence="7 8">
    <name type="scientific">Rhizobium leguminosarum</name>
    <dbReference type="NCBI Taxonomy" id="384"/>
    <lineage>
        <taxon>Bacteria</taxon>
        <taxon>Pseudomonadati</taxon>
        <taxon>Pseudomonadota</taxon>
        <taxon>Alphaproteobacteria</taxon>
        <taxon>Hyphomicrobiales</taxon>
        <taxon>Rhizobiaceae</taxon>
        <taxon>Rhizobium/Agrobacterium group</taxon>
        <taxon>Rhizobium</taxon>
    </lineage>
</organism>
<dbReference type="PANTHER" id="PTHR42684">
    <property type="entry name" value="ADENOSYLMETHIONINE-8-AMINO-7-OXONONANOATE AMINOTRANSFERASE"/>
    <property type="match status" value="1"/>
</dbReference>
<dbReference type="InterPro" id="IPR015422">
    <property type="entry name" value="PyrdxlP-dep_Trfase_small"/>
</dbReference>
<dbReference type="InterPro" id="IPR005814">
    <property type="entry name" value="Aminotrans_3"/>
</dbReference>
<dbReference type="EC" id="2.6.1.96" evidence="7"/>
<evidence type="ECO:0000256" key="3">
    <source>
        <dbReference type="ARBA" id="ARBA00022576"/>
    </source>
</evidence>
<dbReference type="PROSITE" id="PS00600">
    <property type="entry name" value="AA_TRANSFER_CLASS_3"/>
    <property type="match status" value="1"/>
</dbReference>
<dbReference type="PIRSF" id="PIRSF000521">
    <property type="entry name" value="Transaminase_4ab_Lys_Orn"/>
    <property type="match status" value="1"/>
</dbReference>
<comment type="cofactor">
    <cofactor evidence="1">
        <name>pyridoxal 5'-phosphate</name>
        <dbReference type="ChEBI" id="CHEBI:597326"/>
    </cofactor>
</comment>
<dbReference type="InterPro" id="IPR049704">
    <property type="entry name" value="Aminotrans_3_PPA_site"/>
</dbReference>